<feature type="region of interest" description="Disordered" evidence="5">
    <location>
        <begin position="510"/>
        <end position="530"/>
    </location>
</feature>
<keyword evidence="1" id="KW-0479">Metal-binding</keyword>
<dbReference type="AlphaFoldDB" id="A0A507QML0"/>
<gene>
    <name evidence="8" type="ORF">MPDQ_002368</name>
</gene>
<evidence type="ECO:0000256" key="5">
    <source>
        <dbReference type="SAM" id="MobiDB-lite"/>
    </source>
</evidence>
<dbReference type="InterPro" id="IPR001841">
    <property type="entry name" value="Znf_RING"/>
</dbReference>
<evidence type="ECO:0000313" key="8">
    <source>
        <dbReference type="EMBL" id="TQB69073.1"/>
    </source>
</evidence>
<feature type="compositionally biased region" description="Polar residues" evidence="5">
    <location>
        <begin position="355"/>
        <end position="369"/>
    </location>
</feature>
<reference evidence="8 9" key="1">
    <citation type="submission" date="2019-06" db="EMBL/GenBank/DDBJ databases">
        <title>Wine fermentation using esterase from Monascus purpureus.</title>
        <authorList>
            <person name="Geng C."/>
            <person name="Zhang Y."/>
        </authorList>
    </citation>
    <scope>NUCLEOTIDE SEQUENCE [LARGE SCALE GENOMIC DNA]</scope>
    <source>
        <strain evidence="8">HQ1</strain>
    </source>
</reference>
<dbReference type="GO" id="GO:0008270">
    <property type="term" value="F:zinc ion binding"/>
    <property type="evidence" value="ECO:0007669"/>
    <property type="project" value="UniProtKB-KW"/>
</dbReference>
<dbReference type="PROSITE" id="PS50178">
    <property type="entry name" value="ZF_FYVE"/>
    <property type="match status" value="1"/>
</dbReference>
<dbReference type="EMBL" id="VIFY01000173">
    <property type="protein sequence ID" value="TQB69073.1"/>
    <property type="molecule type" value="Genomic_DNA"/>
</dbReference>
<dbReference type="SMART" id="SM00064">
    <property type="entry name" value="FYVE"/>
    <property type="match status" value="1"/>
</dbReference>
<feature type="compositionally biased region" description="Low complexity" evidence="5">
    <location>
        <begin position="100"/>
        <end position="121"/>
    </location>
</feature>
<sequence length="599" mass="65068">MSSFPSSSITPASSTRTNASAAGFSASDYLSSVHPFDGIGNTGRRGVGSGADIAELQRRQQQQLSAGRRSSSSLSAPDRKRRWTNSTDDGWLRRTASSYAAPGIGTGTATATRTEAVSRSGSGNGNGSTRANIQSRPSILRLPWQDPTMAGSSRSIPIEISSSPRAPSPPVPHQTGDGHPLPWLQQRQQQQQQGDYMGYMLPRWQPDSEVTKCPICGAPFSFWYRKHHCRKCGRVVCASCSPHRITIPRQFIVRPPDPNNRSTPSSIVPAAQFVDLTGDDSSTLSPTRINPALGGGEEVRLCNPCVPDPNPDPPRGFTAVRAGDESRGFVVQSNRSQTRPYQSMSVPSRQRPRNIFNTSQLPPSTTPGSQEGGRTAGSVDYSGLGGVANPFVPGHLTPFESQSASDHSHLPLGSSSRPIISQSTLQGRPSHHSGAEASSSSPHRLWFGFGGSSSHPESHRRTHVQSAHSGRRRPHIDERDICPICNLQLPPVGEDGNEAAREAHIRDCIESHGPHPRSSSHDASAQHHPHPHPVRMISFTATEKDCITHDGAIPECTICMEEYEVGQQLVRLECLCKFHKQCIAEWFERKKECPVHKIS</sequence>
<keyword evidence="3" id="KW-0862">Zinc</keyword>
<evidence type="ECO:0000259" key="6">
    <source>
        <dbReference type="PROSITE" id="PS50089"/>
    </source>
</evidence>
<dbReference type="InterPro" id="IPR017455">
    <property type="entry name" value="Znf_FYVE-rel"/>
</dbReference>
<feature type="compositionally biased region" description="Basic residues" evidence="5">
    <location>
        <begin position="458"/>
        <end position="473"/>
    </location>
</feature>
<evidence type="ECO:0000256" key="1">
    <source>
        <dbReference type="ARBA" id="ARBA00022723"/>
    </source>
</evidence>
<comment type="caution">
    <text evidence="8">The sequence shown here is derived from an EMBL/GenBank/DDBJ whole genome shotgun (WGS) entry which is preliminary data.</text>
</comment>
<keyword evidence="9" id="KW-1185">Reference proteome</keyword>
<proteinExistence type="predicted"/>
<evidence type="ECO:0000256" key="3">
    <source>
        <dbReference type="ARBA" id="ARBA00022833"/>
    </source>
</evidence>
<feature type="compositionally biased region" description="Gly residues" evidence="5">
    <location>
        <begin position="40"/>
        <end position="49"/>
    </location>
</feature>
<keyword evidence="2 4" id="KW-0863">Zinc-finger</keyword>
<dbReference type="Gene3D" id="3.30.40.10">
    <property type="entry name" value="Zinc/RING finger domain, C3HC4 (zinc finger)"/>
    <property type="match status" value="2"/>
</dbReference>
<dbReference type="InterPro" id="IPR000306">
    <property type="entry name" value="Znf_FYVE"/>
</dbReference>
<accession>A0A507QML0</accession>
<evidence type="ECO:0008006" key="10">
    <source>
        <dbReference type="Google" id="ProtNLM"/>
    </source>
</evidence>
<dbReference type="Pfam" id="PF13639">
    <property type="entry name" value="zf-RING_2"/>
    <property type="match status" value="1"/>
</dbReference>
<dbReference type="SMART" id="SM00184">
    <property type="entry name" value="RING"/>
    <property type="match status" value="1"/>
</dbReference>
<dbReference type="PROSITE" id="PS50089">
    <property type="entry name" value="ZF_RING_2"/>
    <property type="match status" value="1"/>
</dbReference>
<evidence type="ECO:0000313" key="9">
    <source>
        <dbReference type="Proteomes" id="UP000319663"/>
    </source>
</evidence>
<dbReference type="InterPro" id="IPR013083">
    <property type="entry name" value="Znf_RING/FYVE/PHD"/>
</dbReference>
<organism evidence="8 9">
    <name type="scientific">Monascus purpureus</name>
    <name type="common">Red mold</name>
    <name type="synonym">Monascus anka</name>
    <dbReference type="NCBI Taxonomy" id="5098"/>
    <lineage>
        <taxon>Eukaryota</taxon>
        <taxon>Fungi</taxon>
        <taxon>Dikarya</taxon>
        <taxon>Ascomycota</taxon>
        <taxon>Pezizomycotina</taxon>
        <taxon>Eurotiomycetes</taxon>
        <taxon>Eurotiomycetidae</taxon>
        <taxon>Eurotiales</taxon>
        <taxon>Aspergillaceae</taxon>
        <taxon>Monascus</taxon>
    </lineage>
</organism>
<evidence type="ECO:0000259" key="7">
    <source>
        <dbReference type="PROSITE" id="PS50178"/>
    </source>
</evidence>
<evidence type="ECO:0000256" key="2">
    <source>
        <dbReference type="ARBA" id="ARBA00022771"/>
    </source>
</evidence>
<feature type="domain" description="RING-type" evidence="6">
    <location>
        <begin position="556"/>
        <end position="597"/>
    </location>
</feature>
<dbReference type="SUPFAM" id="SSF57850">
    <property type="entry name" value="RING/U-box"/>
    <property type="match status" value="1"/>
</dbReference>
<evidence type="ECO:0000256" key="4">
    <source>
        <dbReference type="PROSITE-ProRule" id="PRU00175"/>
    </source>
</evidence>
<feature type="region of interest" description="Disordered" evidence="5">
    <location>
        <begin position="1"/>
        <end position="20"/>
    </location>
</feature>
<feature type="compositionally biased region" description="Low complexity" evidence="5">
    <location>
        <begin position="59"/>
        <end position="75"/>
    </location>
</feature>
<name>A0A507QML0_MONPU</name>
<protein>
    <recommendedName>
        <fullName evidence="10">FYVE-type domain-containing protein</fullName>
    </recommendedName>
</protein>
<dbReference type="PANTHER" id="PTHR23164:SF30">
    <property type="entry name" value="EARLY ENDOSOME ANTIGEN 1"/>
    <property type="match status" value="1"/>
</dbReference>
<dbReference type="Pfam" id="PF01363">
    <property type="entry name" value="FYVE"/>
    <property type="match status" value="1"/>
</dbReference>
<dbReference type="InterPro" id="IPR011011">
    <property type="entry name" value="Znf_FYVE_PHD"/>
</dbReference>
<dbReference type="CDD" id="cd16489">
    <property type="entry name" value="mRING-CH-C4HC2H_ZNRF"/>
    <property type="match status" value="1"/>
</dbReference>
<dbReference type="STRING" id="5098.A0A507QML0"/>
<feature type="compositionally biased region" description="Low complexity" evidence="5">
    <location>
        <begin position="1"/>
        <end position="15"/>
    </location>
</feature>
<dbReference type="OrthoDB" id="660555at2759"/>
<feature type="region of interest" description="Disordered" evidence="5">
    <location>
        <begin position="328"/>
        <end position="473"/>
    </location>
</feature>
<dbReference type="SUPFAM" id="SSF57903">
    <property type="entry name" value="FYVE/PHD zinc finger"/>
    <property type="match status" value="1"/>
</dbReference>
<feature type="compositionally biased region" description="Low complexity" evidence="5">
    <location>
        <begin position="152"/>
        <end position="165"/>
    </location>
</feature>
<feature type="compositionally biased region" description="Polar residues" evidence="5">
    <location>
        <begin position="331"/>
        <end position="348"/>
    </location>
</feature>
<feature type="domain" description="FYVE-type" evidence="7">
    <location>
        <begin position="207"/>
        <end position="310"/>
    </location>
</feature>
<feature type="compositionally biased region" description="Polar residues" evidence="5">
    <location>
        <begin position="413"/>
        <end position="427"/>
    </location>
</feature>
<dbReference type="PANTHER" id="PTHR23164">
    <property type="entry name" value="EARLY ENDOSOME ANTIGEN 1"/>
    <property type="match status" value="1"/>
</dbReference>
<feature type="region of interest" description="Disordered" evidence="5">
    <location>
        <begin position="33"/>
        <end position="179"/>
    </location>
</feature>
<dbReference type="Proteomes" id="UP000319663">
    <property type="component" value="Unassembled WGS sequence"/>
</dbReference>